<dbReference type="Gene3D" id="3.90.228.10">
    <property type="match status" value="1"/>
</dbReference>
<dbReference type="EC" id="2.4.2.-" evidence="6"/>
<evidence type="ECO:0000259" key="11">
    <source>
        <dbReference type="PROSITE" id="PS51194"/>
    </source>
</evidence>
<dbReference type="SUPFAM" id="SSF52540">
    <property type="entry name" value="P-loop containing nucleoside triphosphate hydrolases"/>
    <property type="match status" value="1"/>
</dbReference>
<dbReference type="Gene3D" id="3.40.50.300">
    <property type="entry name" value="P-loop containing nucleotide triphosphate hydrolases"/>
    <property type="match status" value="2"/>
</dbReference>
<dbReference type="EMBL" id="CAJNOR010002901">
    <property type="protein sequence ID" value="CAF1354648.1"/>
    <property type="molecule type" value="Genomic_DNA"/>
</dbReference>
<keyword evidence="2" id="KW-0378">Hydrolase</keyword>
<dbReference type="SMART" id="SM00248">
    <property type="entry name" value="ANK"/>
    <property type="match status" value="2"/>
</dbReference>
<evidence type="ECO:0000256" key="5">
    <source>
        <dbReference type="PROSITE-ProRule" id="PRU00023"/>
    </source>
</evidence>
<evidence type="ECO:0000256" key="2">
    <source>
        <dbReference type="ARBA" id="ARBA00022801"/>
    </source>
</evidence>
<evidence type="ECO:0000256" key="6">
    <source>
        <dbReference type="RuleBase" id="RU362114"/>
    </source>
</evidence>
<dbReference type="Gene3D" id="1.25.40.20">
    <property type="entry name" value="Ankyrin repeat-containing domain"/>
    <property type="match status" value="1"/>
</dbReference>
<dbReference type="PANTHER" id="PTHR18934">
    <property type="entry name" value="ATP-DEPENDENT RNA HELICASE"/>
    <property type="match status" value="1"/>
</dbReference>
<feature type="domain" description="Helicase ATP-binding" evidence="10">
    <location>
        <begin position="923"/>
        <end position="1097"/>
    </location>
</feature>
<dbReference type="CDD" id="cd17917">
    <property type="entry name" value="DEXHc_RHA-like"/>
    <property type="match status" value="1"/>
</dbReference>
<proteinExistence type="predicted"/>
<dbReference type="GO" id="GO:0003950">
    <property type="term" value="F:NAD+ poly-ADP-ribosyltransferase activity"/>
    <property type="evidence" value="ECO:0007669"/>
    <property type="project" value="UniProtKB-UniRule"/>
</dbReference>
<protein>
    <recommendedName>
        <fullName evidence="6">Poly [ADP-ribose] polymerase</fullName>
        <shortName evidence="6">PARP</shortName>
        <ecNumber evidence="6">2.4.2.-</ecNumber>
    </recommendedName>
</protein>
<evidence type="ECO:0000313" key="12">
    <source>
        <dbReference type="EMBL" id="CAF1354648.1"/>
    </source>
</evidence>
<evidence type="ECO:0000313" key="13">
    <source>
        <dbReference type="Proteomes" id="UP000663828"/>
    </source>
</evidence>
<dbReference type="GO" id="GO:0004386">
    <property type="term" value="F:helicase activity"/>
    <property type="evidence" value="ECO:0007669"/>
    <property type="project" value="UniProtKB-KW"/>
</dbReference>
<dbReference type="PROSITE" id="PS51059">
    <property type="entry name" value="PARP_CATALYTIC"/>
    <property type="match status" value="1"/>
</dbReference>
<dbReference type="PROSITE" id="PS51194">
    <property type="entry name" value="HELICASE_CTER"/>
    <property type="match status" value="1"/>
</dbReference>
<dbReference type="Pfam" id="PF12796">
    <property type="entry name" value="Ank_2"/>
    <property type="match status" value="1"/>
</dbReference>
<keyword evidence="6" id="KW-0808">Transferase</keyword>
<dbReference type="InterPro" id="IPR027417">
    <property type="entry name" value="P-loop_NTPase"/>
</dbReference>
<gene>
    <name evidence="12" type="ORF">XAT740_LOCUS31675</name>
</gene>
<dbReference type="GO" id="GO:0003723">
    <property type="term" value="F:RNA binding"/>
    <property type="evidence" value="ECO:0007669"/>
    <property type="project" value="TreeGrafter"/>
</dbReference>
<dbReference type="SUPFAM" id="SSF48403">
    <property type="entry name" value="Ankyrin repeat"/>
    <property type="match status" value="1"/>
</dbReference>
<sequence length="2150" mass="248382">MNDDAELRSFLETIILIINIDCQHTSVQTDSNLNVDIDILSCNSYAEQSTNELTTKIANRFKEFVPKLNIKFRQFLLNCLLEYGYDTEQFHFRQILTVNRLELFKNDLQATRDALDAYRAAWDGNQQLVEIFLEQYPTFKDKPGPWGTTLLFSAARNGRLDIVKYLLGICHCSIDAPNRQHIQRALQMDSITATDYNADPSAGSTALHGACYGGHLDTVRYLTENGANCFSRNQAEETPIMNATKWPDLVKYFQEFLNLGYIEEQQDLPEYPIREMDQNRKQDCVWEFLPFCYPETWFPFDKPEMEQLNELMLVKENKQFQVEYQWNIFQTISMVKFLQYGNYLAWVRCRGSSILNFNCFSLWQVFYLQHQNGKYDQQNPMSMKISHLSLLDEDQLDIQLNTWYNCDANSNDRLDDAMNNRRKYIEFSLVGQSVRFDLMSFTFKNEDGTISGFIRWIPKLVSNNEHRIVPIDNFQTSSNINPMPLTTEYQKKALNSVFASEDDDETPIEHDIVQHDQQPEKPTSLVEDGGDDTSEEPNPCDGEVEMNVDQYIDDNQANEKASVQLTDAKTSTSEEEIEKLHAKINKLETLRTVESLDLQMQCHALEQEHALKLEEKEETVRAALAKIDHLTKELEPLKEQHDCLQKMKKQIQITEYNQIPREVMHDFLLPTFEYFLGQLRAATPGIKENDIHGIFTVKFQEMDNGYQLTIQGLPEHHVAFQGMFKRVLTLFNCQTSSIEYYERHSNRIVRSISQTLRDVNVQTKSWRQYIAILKRFMNTKMLNYRANFNHYIRAKATSLTERTISNQFLSPSVELRQFTNGFIDEHPFLSEIEELKYKAMEEFIQQNVTLQFTHLNKRPRSSSIQTLNIFLDRIKNQLKSKPNFIGYEVKHWKLIPDLLKQILIYHSCFLLQLPLFDESIKLLDMIETHTVTAIATPTGSGKSTLLPALLIAEGYDRILVTQPRRYPCTAVSNRVNETIRTDIDGTSEQLAGWVISGDGDRPDAPIVYVTDGLLRESLLNNPNFIPLYTEMKKAMVFFIDEVHERSINIDLCLALLARLLTVRPELKTRIKLIISSATLNSSVPRLYQQLGLGEFQLPQIGLLHDVKRICRPKENILDIVQELFKKRRRHDQILCFVNSTTEVHQCCRLLEQLTQGTIKGYPLIQSQSAAVQQAYIEHGSVFFSTTVAETSLTFPSLKYVVDTGMINIPIYDPKMKRTVLKQVRAAESTIKQRLGRLGRTQNGEYYALYDFQVEAQPFPIPQICQLDLTNIDFILRRSTIGRGLHYMQQYFPDKPDTNALDAIVEELVRLDVLERTLTGERFTPHGRALAQLPDFNSIAMSKSVLAALTQYDCGRDLICLSSILGCLNTASILKDIPPAMKSPDGDFMTLLNVMNGILLVKQSSTGQKIDLDLICQQKQLDKIRHILKQALRRYENLEKLFNKSQQFRQQSQIRSGNWRSIAKALLEGYGDNVFVSMKEIQERTHQFGRYRDTNDIAILDLKSTLTQPITHVPVRLVLSRDVLYTSAARSTSIISFVGELKPSWIEQQLERHFLLTTDEKNHLENGNALTKIRSVVTTIANWIQNKPAYVLKNRVGIVFNDEIQLRSELIITRTFQLENRCGQGTTEYENLARNLQSVTKMIYIFQPIQWRWEAEKQMKITVDNNPAAKTCDITVEGRLSEQENVKKEFDRFGDWLKRCVVIRHPNSGVLPRLLQPKVRSKYPHIEKNIACIADPNRTLVELYKAVKRKTATRESRMEVVAWIAVCQFHCKLEGGFVRDWVVGNKAFVPINLQNDPKAWIEYRPGEEGQDIPGIKKEIVPSDLDCHLPLNKYFDMEKFQDRLHKFDIICKVFRQKWRYIVLIDEDVPTGPFTMDLIEPHVALTHDRIDLDVSNLSIERNYPRELGMRINVTQSPYSIDLESIVENVMERRFRVLRPIDRIVKDRIEKMVQRGWKQYGDPINVNPSPPPHCYSVLIPLPGRSPLYQSLENEMKKISPLVRIISIEEVKNPLLEDTYVAIKKMIAKECQGANPNEQKLFHGTKVNGMKGILENGFDDRFFSSTGAWGAGAYFADDPRKSHNYTEPEGSDQTRVMFYNKVTLGKESIEAKTKNDLVAAPKGCHSVRGTEFKYTEYIIYRFGQALPYLRIIYKA</sequence>
<feature type="coiled-coil region" evidence="7">
    <location>
        <begin position="570"/>
        <end position="647"/>
    </location>
</feature>
<feature type="region of interest" description="Disordered" evidence="8">
    <location>
        <begin position="511"/>
        <end position="540"/>
    </location>
</feature>
<keyword evidence="13" id="KW-1185">Reference proteome</keyword>
<dbReference type="Proteomes" id="UP000663828">
    <property type="component" value="Unassembled WGS sequence"/>
</dbReference>
<dbReference type="SMART" id="SM00487">
    <property type="entry name" value="DEXDc"/>
    <property type="match status" value="1"/>
</dbReference>
<dbReference type="GO" id="GO:0016787">
    <property type="term" value="F:hydrolase activity"/>
    <property type="evidence" value="ECO:0007669"/>
    <property type="project" value="UniProtKB-KW"/>
</dbReference>
<accession>A0A815HMY3</accession>
<dbReference type="InterPro" id="IPR036770">
    <property type="entry name" value="Ankyrin_rpt-contain_sf"/>
</dbReference>
<feature type="repeat" description="ANK" evidence="5">
    <location>
        <begin position="202"/>
        <end position="234"/>
    </location>
</feature>
<evidence type="ECO:0000259" key="10">
    <source>
        <dbReference type="PROSITE" id="PS51192"/>
    </source>
</evidence>
<dbReference type="PANTHER" id="PTHR18934:SF91">
    <property type="entry name" value="PRE-MRNA-SPLICING FACTOR ATP-DEPENDENT RNA HELICASE PRP16"/>
    <property type="match status" value="1"/>
</dbReference>
<reference evidence="12" key="1">
    <citation type="submission" date="2021-02" db="EMBL/GenBank/DDBJ databases">
        <authorList>
            <person name="Nowell W R."/>
        </authorList>
    </citation>
    <scope>NUCLEOTIDE SEQUENCE</scope>
</reference>
<dbReference type="SUPFAM" id="SSF56399">
    <property type="entry name" value="ADP-ribosylation"/>
    <property type="match status" value="1"/>
</dbReference>
<dbReference type="InterPro" id="IPR012317">
    <property type="entry name" value="Poly(ADP-ribose)pol_cat_dom"/>
</dbReference>
<keyword evidence="6" id="KW-0328">Glycosyltransferase</keyword>
<organism evidence="12 13">
    <name type="scientific">Adineta ricciae</name>
    <name type="common">Rotifer</name>
    <dbReference type="NCBI Taxonomy" id="249248"/>
    <lineage>
        <taxon>Eukaryota</taxon>
        <taxon>Metazoa</taxon>
        <taxon>Spiralia</taxon>
        <taxon>Gnathifera</taxon>
        <taxon>Rotifera</taxon>
        <taxon>Eurotatoria</taxon>
        <taxon>Bdelloidea</taxon>
        <taxon>Adinetida</taxon>
        <taxon>Adinetidae</taxon>
        <taxon>Adineta</taxon>
    </lineage>
</organism>
<dbReference type="PROSITE" id="PS50297">
    <property type="entry name" value="ANK_REP_REGION"/>
    <property type="match status" value="1"/>
</dbReference>
<keyword evidence="6" id="KW-0520">NAD</keyword>
<keyword evidence="4" id="KW-0067">ATP-binding</keyword>
<keyword evidence="3" id="KW-0347">Helicase</keyword>
<keyword evidence="1" id="KW-0547">Nucleotide-binding</keyword>
<evidence type="ECO:0000256" key="4">
    <source>
        <dbReference type="ARBA" id="ARBA00022840"/>
    </source>
</evidence>
<keyword evidence="7" id="KW-0175">Coiled coil</keyword>
<keyword evidence="5" id="KW-0040">ANK repeat</keyword>
<comment type="caution">
    <text evidence="12">The sequence shown here is derived from an EMBL/GenBank/DDBJ whole genome shotgun (WGS) entry which is preliminary data.</text>
</comment>
<feature type="domain" description="Helicase C-terminal" evidence="11">
    <location>
        <begin position="1118"/>
        <end position="1279"/>
    </location>
</feature>
<dbReference type="PROSITE" id="PS50088">
    <property type="entry name" value="ANK_REPEAT"/>
    <property type="match status" value="1"/>
</dbReference>
<evidence type="ECO:0000256" key="8">
    <source>
        <dbReference type="SAM" id="MobiDB-lite"/>
    </source>
</evidence>
<evidence type="ECO:0000256" key="7">
    <source>
        <dbReference type="SAM" id="Coils"/>
    </source>
</evidence>
<dbReference type="Pfam" id="PF00271">
    <property type="entry name" value="Helicase_C"/>
    <property type="match status" value="1"/>
</dbReference>
<dbReference type="InterPro" id="IPR014001">
    <property type="entry name" value="Helicase_ATP-bd"/>
</dbReference>
<dbReference type="InterPro" id="IPR001650">
    <property type="entry name" value="Helicase_C-like"/>
</dbReference>
<dbReference type="GO" id="GO:0005524">
    <property type="term" value="F:ATP binding"/>
    <property type="evidence" value="ECO:0007669"/>
    <property type="project" value="UniProtKB-KW"/>
</dbReference>
<feature type="domain" description="PARP catalytic" evidence="9">
    <location>
        <begin position="1965"/>
        <end position="2150"/>
    </location>
</feature>
<dbReference type="PROSITE" id="PS51192">
    <property type="entry name" value="HELICASE_ATP_BIND_1"/>
    <property type="match status" value="1"/>
</dbReference>
<dbReference type="Pfam" id="PF00644">
    <property type="entry name" value="PARP"/>
    <property type="match status" value="1"/>
</dbReference>
<name>A0A815HMY3_ADIRI</name>
<dbReference type="InterPro" id="IPR002110">
    <property type="entry name" value="Ankyrin_rpt"/>
</dbReference>
<evidence type="ECO:0000256" key="1">
    <source>
        <dbReference type="ARBA" id="ARBA00022741"/>
    </source>
</evidence>
<evidence type="ECO:0000256" key="3">
    <source>
        <dbReference type="ARBA" id="ARBA00022806"/>
    </source>
</evidence>
<evidence type="ECO:0000259" key="9">
    <source>
        <dbReference type="PROSITE" id="PS51059"/>
    </source>
</evidence>